<accession>A0AA41V260</accession>
<comment type="similarity">
    <text evidence="1">Belongs to the cullin family.</text>
</comment>
<dbReference type="InterPro" id="IPR016158">
    <property type="entry name" value="Cullin_homology"/>
</dbReference>
<dbReference type="InterPro" id="IPR045093">
    <property type="entry name" value="Cullin"/>
</dbReference>
<proteinExistence type="inferred from homology"/>
<sequence>MEGMITDLGLAKEKQCEYEDYVNTHDYAHPGMDFNITILTTGPWTTYKTIDLNLPTEMARCVLSFKDFY</sequence>
<dbReference type="SUPFAM" id="SSF75632">
    <property type="entry name" value="Cullin homology domain"/>
    <property type="match status" value="1"/>
</dbReference>
<name>A0AA41V260_PAPNU</name>
<dbReference type="Gene3D" id="4.10.1030.10">
    <property type="entry name" value="Ring Box Chain A, domain 5"/>
    <property type="match status" value="1"/>
</dbReference>
<comment type="caution">
    <text evidence="3">The sequence shown here is derived from an EMBL/GenBank/DDBJ whole genome shotgun (WGS) entry which is preliminary data.</text>
</comment>
<dbReference type="PROSITE" id="PS50069">
    <property type="entry name" value="CULLIN_2"/>
    <property type="match status" value="1"/>
</dbReference>
<dbReference type="AlphaFoldDB" id="A0AA41V260"/>
<evidence type="ECO:0000313" key="4">
    <source>
        <dbReference type="Proteomes" id="UP001177140"/>
    </source>
</evidence>
<organism evidence="3 4">
    <name type="scientific">Papaver nudicaule</name>
    <name type="common">Iceland poppy</name>
    <dbReference type="NCBI Taxonomy" id="74823"/>
    <lineage>
        <taxon>Eukaryota</taxon>
        <taxon>Viridiplantae</taxon>
        <taxon>Streptophyta</taxon>
        <taxon>Embryophyta</taxon>
        <taxon>Tracheophyta</taxon>
        <taxon>Spermatophyta</taxon>
        <taxon>Magnoliopsida</taxon>
        <taxon>Ranunculales</taxon>
        <taxon>Papaveraceae</taxon>
        <taxon>Papaveroideae</taxon>
        <taxon>Papaver</taxon>
    </lineage>
</organism>
<gene>
    <name evidence="3" type="ORF">MKW94_014700</name>
</gene>
<dbReference type="Proteomes" id="UP001177140">
    <property type="component" value="Unassembled WGS sequence"/>
</dbReference>
<dbReference type="InterPro" id="IPR036317">
    <property type="entry name" value="Cullin_homology_sf"/>
</dbReference>
<dbReference type="EMBL" id="JAJJMA010085041">
    <property type="protein sequence ID" value="MCL7028937.1"/>
    <property type="molecule type" value="Genomic_DNA"/>
</dbReference>
<protein>
    <recommendedName>
        <fullName evidence="2">Cullin family profile domain-containing protein</fullName>
    </recommendedName>
</protein>
<dbReference type="PANTHER" id="PTHR11932">
    <property type="entry name" value="CULLIN"/>
    <property type="match status" value="1"/>
</dbReference>
<dbReference type="GO" id="GO:0006511">
    <property type="term" value="P:ubiquitin-dependent protein catabolic process"/>
    <property type="evidence" value="ECO:0007669"/>
    <property type="project" value="InterPro"/>
</dbReference>
<feature type="domain" description="Cullin family profile" evidence="2">
    <location>
        <begin position="1"/>
        <end position="69"/>
    </location>
</feature>
<evidence type="ECO:0000313" key="3">
    <source>
        <dbReference type="EMBL" id="MCL7028937.1"/>
    </source>
</evidence>
<dbReference type="GO" id="GO:0031625">
    <property type="term" value="F:ubiquitin protein ligase binding"/>
    <property type="evidence" value="ECO:0007669"/>
    <property type="project" value="InterPro"/>
</dbReference>
<keyword evidence="4" id="KW-1185">Reference proteome</keyword>
<reference evidence="3" key="1">
    <citation type="submission" date="2022-03" db="EMBL/GenBank/DDBJ databases">
        <title>A functionally conserved STORR gene fusion in Papaver species that diverged 16.8 million years ago.</title>
        <authorList>
            <person name="Catania T."/>
        </authorList>
    </citation>
    <scope>NUCLEOTIDE SEQUENCE</scope>
    <source>
        <strain evidence="3">S-191538</strain>
    </source>
</reference>
<evidence type="ECO:0000259" key="2">
    <source>
        <dbReference type="PROSITE" id="PS50069"/>
    </source>
</evidence>
<evidence type="ECO:0000256" key="1">
    <source>
        <dbReference type="PROSITE-ProRule" id="PRU00330"/>
    </source>
</evidence>